<feature type="signal peptide" evidence="10">
    <location>
        <begin position="1"/>
        <end position="27"/>
    </location>
</feature>
<dbReference type="PANTHER" id="PTHR21581">
    <property type="entry name" value="D-ALANYL-D-ALANINE CARBOXYPEPTIDASE"/>
    <property type="match status" value="1"/>
</dbReference>
<dbReference type="EMBL" id="VYTZ01000005">
    <property type="protein sequence ID" value="KAA9378481.1"/>
    <property type="molecule type" value="Genomic_DNA"/>
</dbReference>
<evidence type="ECO:0000256" key="5">
    <source>
        <dbReference type="ARBA" id="ARBA00022984"/>
    </source>
</evidence>
<dbReference type="PRINTS" id="PR00725">
    <property type="entry name" value="DADACBPTASE1"/>
</dbReference>
<name>A0A5J5K523_9ACTN</name>
<keyword evidence="2 10" id="KW-0732">Signal</keyword>
<dbReference type="InterPro" id="IPR012338">
    <property type="entry name" value="Beta-lactam/transpept-like"/>
</dbReference>
<evidence type="ECO:0000256" key="7">
    <source>
        <dbReference type="PIRSR" id="PIRSR618044-1"/>
    </source>
</evidence>
<feature type="active site" description="Proton acceptor" evidence="7">
    <location>
        <position position="88"/>
    </location>
</feature>
<evidence type="ECO:0000256" key="6">
    <source>
        <dbReference type="ARBA" id="ARBA00023316"/>
    </source>
</evidence>
<dbReference type="GO" id="GO:0009252">
    <property type="term" value="P:peptidoglycan biosynthetic process"/>
    <property type="evidence" value="ECO:0007669"/>
    <property type="project" value="UniProtKB-KW"/>
</dbReference>
<dbReference type="GO" id="GO:0071555">
    <property type="term" value="P:cell wall organization"/>
    <property type="evidence" value="ECO:0007669"/>
    <property type="project" value="UniProtKB-KW"/>
</dbReference>
<evidence type="ECO:0000256" key="10">
    <source>
        <dbReference type="SAM" id="SignalP"/>
    </source>
</evidence>
<feature type="active site" description="Acyl-ester intermediate" evidence="7">
    <location>
        <position position="85"/>
    </location>
</feature>
<evidence type="ECO:0000313" key="13">
    <source>
        <dbReference type="Proteomes" id="UP000327011"/>
    </source>
</evidence>
<comment type="similarity">
    <text evidence="1 9">Belongs to the peptidase S11 family.</text>
</comment>
<dbReference type="SUPFAM" id="SSF56601">
    <property type="entry name" value="beta-lactamase/transpeptidase-like"/>
    <property type="match status" value="1"/>
</dbReference>
<organism evidence="12 13">
    <name type="scientific">Microbispora cellulosiformans</name>
    <dbReference type="NCBI Taxonomy" id="2614688"/>
    <lineage>
        <taxon>Bacteria</taxon>
        <taxon>Bacillati</taxon>
        <taxon>Actinomycetota</taxon>
        <taxon>Actinomycetes</taxon>
        <taxon>Streptosporangiales</taxon>
        <taxon>Streptosporangiaceae</taxon>
        <taxon>Microbispora</taxon>
    </lineage>
</organism>
<keyword evidence="5" id="KW-0573">Peptidoglycan synthesis</keyword>
<protein>
    <submittedName>
        <fullName evidence="12">D-alanyl-D-alanine carboxypeptidase</fullName>
    </submittedName>
</protein>
<comment type="caution">
    <text evidence="12">The sequence shown here is derived from an EMBL/GenBank/DDBJ whole genome shotgun (WGS) entry which is preliminary data.</text>
</comment>
<evidence type="ECO:0000256" key="4">
    <source>
        <dbReference type="ARBA" id="ARBA00022960"/>
    </source>
</evidence>
<dbReference type="InterPro" id="IPR001967">
    <property type="entry name" value="Peptidase_S11_N"/>
</dbReference>
<accession>A0A5J5K523</accession>
<dbReference type="AlphaFoldDB" id="A0A5J5K523"/>
<keyword evidence="13" id="KW-1185">Reference proteome</keyword>
<evidence type="ECO:0000256" key="3">
    <source>
        <dbReference type="ARBA" id="ARBA00022801"/>
    </source>
</evidence>
<evidence type="ECO:0000313" key="12">
    <source>
        <dbReference type="EMBL" id="KAA9378481.1"/>
    </source>
</evidence>
<reference evidence="12 13" key="1">
    <citation type="submission" date="2019-09" db="EMBL/GenBank/DDBJ databases">
        <title>Screening of Novel Bioactive Compounds from Soil-Associated.</title>
        <authorList>
            <person name="Gong X."/>
        </authorList>
    </citation>
    <scope>NUCLEOTIDE SEQUENCE [LARGE SCALE GENOMIC DNA]</scope>
    <source>
        <strain evidence="12 13">Gxj-6</strain>
    </source>
</reference>
<gene>
    <name evidence="12" type="ORF">F5972_16680</name>
</gene>
<evidence type="ECO:0000259" key="11">
    <source>
        <dbReference type="Pfam" id="PF00768"/>
    </source>
</evidence>
<dbReference type="GO" id="GO:0009002">
    <property type="term" value="F:serine-type D-Ala-D-Ala carboxypeptidase activity"/>
    <property type="evidence" value="ECO:0007669"/>
    <property type="project" value="InterPro"/>
</dbReference>
<dbReference type="InterPro" id="IPR018044">
    <property type="entry name" value="Peptidase_S11"/>
</dbReference>
<evidence type="ECO:0000256" key="1">
    <source>
        <dbReference type="ARBA" id="ARBA00007164"/>
    </source>
</evidence>
<evidence type="ECO:0000256" key="9">
    <source>
        <dbReference type="RuleBase" id="RU004016"/>
    </source>
</evidence>
<evidence type="ECO:0000256" key="2">
    <source>
        <dbReference type="ARBA" id="ARBA00022729"/>
    </source>
</evidence>
<feature type="domain" description="Peptidase S11 D-alanyl-D-alanine carboxypeptidase A N-terminal" evidence="11">
    <location>
        <begin position="57"/>
        <end position="278"/>
    </location>
</feature>
<feature type="active site" evidence="7">
    <location>
        <position position="144"/>
    </location>
</feature>
<proteinExistence type="inferred from homology"/>
<dbReference type="GO" id="GO:0006508">
    <property type="term" value="P:proteolysis"/>
    <property type="evidence" value="ECO:0007669"/>
    <property type="project" value="InterPro"/>
</dbReference>
<dbReference type="Proteomes" id="UP000327011">
    <property type="component" value="Unassembled WGS sequence"/>
</dbReference>
<keyword evidence="4" id="KW-0133">Cell shape</keyword>
<sequence>MPTRKLFLGASMAAFALFTGVASPALAQPATAAPSLAAASVREHAPAFPAYAAPHAYGRAVYLFDATTGQELLDKNAAERMPVASLTKIMTAYVVLREANLSDEVTIKREDVAYAEANDGTTADLEPGDSLPVGELLYALMLPSGADAAHALARVYGPGVAGFTAKMNAAAKSLGLNDTHYVNADGLPTRDGDGYSTARDQARLAAITLRDPVFTEITSTRHHSTDDGRYDWSNTNHMLGLPGAIGVKTGFTNAAGFCLAFAADRHDHRLIGVILGEDVSSRRWDTAGSLLDWAAES</sequence>
<dbReference type="GO" id="GO:0008360">
    <property type="term" value="P:regulation of cell shape"/>
    <property type="evidence" value="ECO:0007669"/>
    <property type="project" value="UniProtKB-KW"/>
</dbReference>
<keyword evidence="12" id="KW-0121">Carboxypeptidase</keyword>
<dbReference type="Gene3D" id="3.40.710.10">
    <property type="entry name" value="DD-peptidase/beta-lactamase superfamily"/>
    <property type="match status" value="1"/>
</dbReference>
<feature type="binding site" evidence="8">
    <location>
        <position position="248"/>
    </location>
    <ligand>
        <name>substrate</name>
    </ligand>
</feature>
<keyword evidence="6" id="KW-0961">Cell wall biogenesis/degradation</keyword>
<dbReference type="PANTHER" id="PTHR21581:SF33">
    <property type="entry name" value="D-ALANYL-D-ALANINE CARBOXYPEPTIDASE DACB"/>
    <property type="match status" value="1"/>
</dbReference>
<keyword evidence="3" id="KW-0378">Hydrolase</keyword>
<keyword evidence="12" id="KW-0645">Protease</keyword>
<feature type="chain" id="PRO_5023819104" evidence="10">
    <location>
        <begin position="28"/>
        <end position="297"/>
    </location>
</feature>
<evidence type="ECO:0000256" key="8">
    <source>
        <dbReference type="PIRSR" id="PIRSR618044-2"/>
    </source>
</evidence>
<dbReference type="Pfam" id="PF00768">
    <property type="entry name" value="Peptidase_S11"/>
    <property type="match status" value="1"/>
</dbReference>